<dbReference type="AlphaFoldDB" id="A0A0H5SGI4"/>
<name>A0A0H5SGI4_HERHM</name>
<accession>A0A0H5SGI4</accession>
<evidence type="ECO:0000313" key="2">
    <source>
        <dbReference type="Proteomes" id="UP000236497"/>
    </source>
</evidence>
<proteinExistence type="predicted"/>
<dbReference type="Proteomes" id="UP000236497">
    <property type="component" value="Unassembled WGS sequence"/>
</dbReference>
<evidence type="ECO:0000313" key="1">
    <source>
        <dbReference type="EMBL" id="CRZ34607.1"/>
    </source>
</evidence>
<dbReference type="RefSeq" id="WP_158245913.1">
    <property type="nucleotide sequence ID" value="NZ_CVTD020000015.1"/>
</dbReference>
<sequence length="53" mass="6100">MKVKELKEILDGVNDDAEVFTGKEMDCNMFNVVAYEYPDGDKSEWGFINLVHD</sequence>
<reference evidence="1 2" key="1">
    <citation type="submission" date="2015-06" db="EMBL/GenBank/DDBJ databases">
        <authorList>
            <person name="Wibberg Daniel"/>
        </authorList>
    </citation>
    <scope>NUCLEOTIDE SEQUENCE [LARGE SCALE GENOMIC DNA]</scope>
    <source>
        <strain evidence="1 2">T3/55T</strain>
    </source>
</reference>
<organism evidence="1 2">
    <name type="scientific">Herbinix hemicellulosilytica</name>
    <dbReference type="NCBI Taxonomy" id="1564487"/>
    <lineage>
        <taxon>Bacteria</taxon>
        <taxon>Bacillati</taxon>
        <taxon>Bacillota</taxon>
        <taxon>Clostridia</taxon>
        <taxon>Lachnospirales</taxon>
        <taxon>Lachnospiraceae</taxon>
        <taxon>Herbinix</taxon>
    </lineage>
</organism>
<dbReference type="EMBL" id="CVTD020000015">
    <property type="protein sequence ID" value="CRZ34607.1"/>
    <property type="molecule type" value="Genomic_DNA"/>
</dbReference>
<protein>
    <submittedName>
        <fullName evidence="1">Uncharacterized protein</fullName>
    </submittedName>
</protein>
<gene>
    <name evidence="1" type="ORF">HHT355_1406</name>
</gene>
<keyword evidence="2" id="KW-1185">Reference proteome</keyword>